<dbReference type="InterPro" id="IPR029058">
    <property type="entry name" value="AB_hydrolase_fold"/>
</dbReference>
<gene>
    <name evidence="5" type="ORF">BGW36DRAFT_388713</name>
</gene>
<evidence type="ECO:0000313" key="6">
    <source>
        <dbReference type="Proteomes" id="UP001201262"/>
    </source>
</evidence>
<organism evidence="5 6">
    <name type="scientific">Talaromyces proteolyticus</name>
    <dbReference type="NCBI Taxonomy" id="1131652"/>
    <lineage>
        <taxon>Eukaryota</taxon>
        <taxon>Fungi</taxon>
        <taxon>Dikarya</taxon>
        <taxon>Ascomycota</taxon>
        <taxon>Pezizomycotina</taxon>
        <taxon>Eurotiomycetes</taxon>
        <taxon>Eurotiomycetidae</taxon>
        <taxon>Eurotiales</taxon>
        <taxon>Trichocomaceae</taxon>
        <taxon>Talaromyces</taxon>
        <taxon>Talaromyces sect. Bacilispori</taxon>
    </lineage>
</organism>
<feature type="transmembrane region" description="Helical" evidence="3">
    <location>
        <begin position="21"/>
        <end position="42"/>
    </location>
</feature>
<proteinExistence type="inferred from homology"/>
<dbReference type="InterPro" id="IPR051601">
    <property type="entry name" value="Serine_prot/Carboxylest_S33"/>
</dbReference>
<accession>A0AAD4PW88</accession>
<dbReference type="Gene3D" id="3.40.50.1820">
    <property type="entry name" value="alpha/beta hydrolase"/>
    <property type="match status" value="1"/>
</dbReference>
<dbReference type="InterPro" id="IPR013595">
    <property type="entry name" value="Pept_S33_TAP-like_C"/>
</dbReference>
<keyword evidence="2" id="KW-0378">Hydrolase</keyword>
<evidence type="ECO:0000256" key="3">
    <source>
        <dbReference type="SAM" id="Phobius"/>
    </source>
</evidence>
<keyword evidence="3" id="KW-1133">Transmembrane helix</keyword>
<dbReference type="GeneID" id="70247545"/>
<sequence length="677" mass="74376">MKGTWLDDYNSRRVAVRRRPLYSYYVVVASIALAAMILLFGYDSLLLQLSRHVHFLAEPSAPVETAFSWSKIVPSPALEYHHCFDGFQCARLEVPMGYHRTDGLGKRFAIAITRLPAKVPVTDPRYGGAVLINPGGPGGSGVAQVLSTGRNLQTIIDAEVGPSPEMTPGFNPLYFDIIGFDPRGVNNTTPGFSCFPSIFSERNFELQAEADGMLGSSSSSLMRNWQRMLALTQSCSDSLLNKGDDPNSEAIGEHVNTSPVARDMLEITERHAEWREKQGLEQQREEDRINGYNPGQTIASRTRWNRGEEKVLYWGRSYGTVLGATFAAMYPDRVGRVVLDGVVDLHKYYSGEGVNSVIDADAIFDRFFYYCDMAGSVACPFYVNGGPASIKSAYYAIQSQLLNASIPVSASSSRGPEVVTWTDLKTIQRISVYQPLSVFPLFAKILSELRDKNGSSLATFKQRNRKPSCLSDECLNSGLWSQECTGPSTGEAYSTQAILCTDAEYAKNTDMGAFNELWSDLRVDSETIGDYWASILLDCAGWKAAAKWRFNGPFSGNTSHPLLFVSTSLDPVTPLSSAKKMSKSFPGSVVLEQQSEGHTTISTPSLCVARLIRNYFQTGQLPAAGTLCPVDIKPLIGVPESEAGVNKFNDMSSADRYLYDALLTQMHIHLPSANLPL</sequence>
<comment type="similarity">
    <text evidence="1">Belongs to the peptidase S33 family.</text>
</comment>
<dbReference type="RefSeq" id="XP_046067734.1">
    <property type="nucleotide sequence ID" value="XM_046217258.1"/>
</dbReference>
<reference evidence="5" key="1">
    <citation type="submission" date="2021-12" db="EMBL/GenBank/DDBJ databases">
        <title>Convergent genome expansion in fungi linked to evolution of root-endophyte symbiosis.</title>
        <authorList>
            <consortium name="DOE Joint Genome Institute"/>
            <person name="Ke Y.-H."/>
            <person name="Bonito G."/>
            <person name="Liao H.-L."/>
            <person name="Looney B."/>
            <person name="Rojas-Flechas A."/>
            <person name="Nash J."/>
            <person name="Hameed K."/>
            <person name="Schadt C."/>
            <person name="Martin F."/>
            <person name="Crous P.W."/>
            <person name="Miettinen O."/>
            <person name="Magnuson J.K."/>
            <person name="Labbe J."/>
            <person name="Jacobson D."/>
            <person name="Doktycz M.J."/>
            <person name="Veneault-Fourrey C."/>
            <person name="Kuo A."/>
            <person name="Mondo S."/>
            <person name="Calhoun S."/>
            <person name="Riley R."/>
            <person name="Ohm R."/>
            <person name="LaButti K."/>
            <person name="Andreopoulos B."/>
            <person name="Pangilinan J."/>
            <person name="Nolan M."/>
            <person name="Tritt A."/>
            <person name="Clum A."/>
            <person name="Lipzen A."/>
            <person name="Daum C."/>
            <person name="Barry K."/>
            <person name="Grigoriev I.V."/>
            <person name="Vilgalys R."/>
        </authorList>
    </citation>
    <scope>NUCLEOTIDE SEQUENCE</scope>
    <source>
        <strain evidence="5">PMI_201</strain>
    </source>
</reference>
<dbReference type="AlphaFoldDB" id="A0AAD4PW88"/>
<comment type="caution">
    <text evidence="5">The sequence shown here is derived from an EMBL/GenBank/DDBJ whole genome shotgun (WGS) entry which is preliminary data.</text>
</comment>
<dbReference type="PANTHER" id="PTHR43248">
    <property type="entry name" value="2-SUCCINYL-6-HYDROXY-2,4-CYCLOHEXADIENE-1-CARBOXYLATE SYNTHASE"/>
    <property type="match status" value="1"/>
</dbReference>
<evidence type="ECO:0000256" key="1">
    <source>
        <dbReference type="ARBA" id="ARBA00010088"/>
    </source>
</evidence>
<name>A0AAD4PW88_9EURO</name>
<evidence type="ECO:0000313" key="5">
    <source>
        <dbReference type="EMBL" id="KAH8691642.1"/>
    </source>
</evidence>
<keyword evidence="6" id="KW-1185">Reference proteome</keyword>
<dbReference type="EMBL" id="JAJTJA010000012">
    <property type="protein sequence ID" value="KAH8691642.1"/>
    <property type="molecule type" value="Genomic_DNA"/>
</dbReference>
<feature type="domain" description="Peptidase S33 tripeptidyl aminopeptidase-like C-terminal" evidence="4">
    <location>
        <begin position="527"/>
        <end position="628"/>
    </location>
</feature>
<dbReference type="SUPFAM" id="SSF53474">
    <property type="entry name" value="alpha/beta-Hydrolases"/>
    <property type="match status" value="2"/>
</dbReference>
<evidence type="ECO:0000256" key="2">
    <source>
        <dbReference type="ARBA" id="ARBA00022801"/>
    </source>
</evidence>
<keyword evidence="3" id="KW-0812">Transmembrane</keyword>
<dbReference type="Proteomes" id="UP001201262">
    <property type="component" value="Unassembled WGS sequence"/>
</dbReference>
<keyword evidence="3" id="KW-0472">Membrane</keyword>
<evidence type="ECO:0000259" key="4">
    <source>
        <dbReference type="Pfam" id="PF08386"/>
    </source>
</evidence>
<dbReference type="GO" id="GO:0016787">
    <property type="term" value="F:hydrolase activity"/>
    <property type="evidence" value="ECO:0007669"/>
    <property type="project" value="UniProtKB-KW"/>
</dbReference>
<dbReference type="Pfam" id="PF08386">
    <property type="entry name" value="Abhydrolase_4"/>
    <property type="match status" value="1"/>
</dbReference>
<dbReference type="PANTHER" id="PTHR43248:SF25">
    <property type="entry name" value="AB HYDROLASE-1 DOMAIN-CONTAINING PROTEIN-RELATED"/>
    <property type="match status" value="1"/>
</dbReference>
<protein>
    <submittedName>
        <fullName evidence="5">TAP-like protein-domain-containing protein</fullName>
    </submittedName>
</protein>